<evidence type="ECO:0000259" key="2">
    <source>
        <dbReference type="Pfam" id="PF13681"/>
    </source>
</evidence>
<dbReference type="STRING" id="44576.SAMN05421881_102230"/>
<protein>
    <submittedName>
        <fullName evidence="4">Type IV pilus assembly protein PilX</fullName>
    </submittedName>
</protein>
<evidence type="ECO:0000313" key="5">
    <source>
        <dbReference type="Proteomes" id="UP000198640"/>
    </source>
</evidence>
<feature type="domain" description="Type 4 fimbrial biogenesis protein PilX N-terminal" evidence="3">
    <location>
        <begin position="27"/>
        <end position="77"/>
    </location>
</feature>
<feature type="domain" description="PilX/PilW C-terminal" evidence="2">
    <location>
        <begin position="123"/>
        <end position="186"/>
    </location>
</feature>
<dbReference type="InterPro" id="IPR025746">
    <property type="entry name" value="PilX_N_dom"/>
</dbReference>
<dbReference type="RefSeq" id="WP_090413691.1">
    <property type="nucleotide sequence ID" value="NZ_FNOY01000022.1"/>
</dbReference>
<dbReference type="EMBL" id="FNOY01000022">
    <property type="protein sequence ID" value="SDY19769.1"/>
    <property type="molecule type" value="Genomic_DNA"/>
</dbReference>
<dbReference type="InterPro" id="IPR025205">
    <property type="entry name" value="PilX/PilW_C"/>
</dbReference>
<keyword evidence="1" id="KW-0472">Membrane</keyword>
<sequence>MRIATDRVGKVGSMIVDKMATFPCAQRGIVLLTGLIFLVVLTLLGTSALQGTLLEERMAGNLRDETMAFQAAEAALRSAEAFLQQAALPAFDGSGGLYHHVFAPVPDPVGWPEWETHGRLVEGIIDDVASQPRYVIEQLVSVPAMGSGGSAQQSGNSAHANLFRIISRGVGGTRSAVVLLQSTYQR</sequence>
<reference evidence="4 5" key="1">
    <citation type="submission" date="2016-10" db="EMBL/GenBank/DDBJ databases">
        <authorList>
            <person name="de Groot N.N."/>
        </authorList>
    </citation>
    <scope>NUCLEOTIDE SEQUENCE [LARGE SCALE GENOMIC DNA]</scope>
    <source>
        <strain evidence="4 5">Nm1</strain>
    </source>
</reference>
<dbReference type="Proteomes" id="UP000198640">
    <property type="component" value="Unassembled WGS sequence"/>
</dbReference>
<gene>
    <name evidence="4" type="ORF">SAMN05421881_102230</name>
</gene>
<evidence type="ECO:0000259" key="3">
    <source>
        <dbReference type="Pfam" id="PF14341"/>
    </source>
</evidence>
<dbReference type="OrthoDB" id="5405962at2"/>
<evidence type="ECO:0000313" key="4">
    <source>
        <dbReference type="EMBL" id="SDY19769.1"/>
    </source>
</evidence>
<keyword evidence="5" id="KW-1185">Reference proteome</keyword>
<accession>A0A1H3HYC4</accession>
<name>A0A1H3HYC4_9PROT</name>
<feature type="transmembrane region" description="Helical" evidence="1">
    <location>
        <begin position="29"/>
        <end position="49"/>
    </location>
</feature>
<dbReference type="AlphaFoldDB" id="A0A1H3HYC4"/>
<keyword evidence="1" id="KW-1133">Transmembrane helix</keyword>
<keyword evidence="1" id="KW-0812">Transmembrane</keyword>
<dbReference type="Pfam" id="PF13681">
    <property type="entry name" value="PilX"/>
    <property type="match status" value="1"/>
</dbReference>
<dbReference type="Pfam" id="PF14341">
    <property type="entry name" value="PilX_N"/>
    <property type="match status" value="1"/>
</dbReference>
<proteinExistence type="predicted"/>
<organism evidence="4 5">
    <name type="scientific">Nitrosomonas halophila</name>
    <dbReference type="NCBI Taxonomy" id="44576"/>
    <lineage>
        <taxon>Bacteria</taxon>
        <taxon>Pseudomonadati</taxon>
        <taxon>Pseudomonadota</taxon>
        <taxon>Betaproteobacteria</taxon>
        <taxon>Nitrosomonadales</taxon>
        <taxon>Nitrosomonadaceae</taxon>
        <taxon>Nitrosomonas</taxon>
    </lineage>
</organism>
<evidence type="ECO:0000256" key="1">
    <source>
        <dbReference type="SAM" id="Phobius"/>
    </source>
</evidence>